<dbReference type="SUPFAM" id="SSF54427">
    <property type="entry name" value="NTF2-like"/>
    <property type="match status" value="1"/>
</dbReference>
<sequence length="188" mass="21861">MADPTTSEPSISGPNLIRDYRHREVTTVETDQQSRARSQALFARNLDYISEGRIREWVELFDPDGVLEFPYPPPGVAPRFVGHNELYEHMKEFPKQFDVRFSGLVFHETTDPDLVIAEFVGHGRGVVTRRQFHQVYISVVRFRNGRIVHFRDFWNPLVTIRTAATVGHVWRGLVDLVRKRRPVSSRHP</sequence>
<gene>
    <name evidence="2" type="ORF">Van01_31920</name>
</gene>
<protein>
    <recommendedName>
        <fullName evidence="1">SnoaL-like domain-containing protein</fullName>
    </recommendedName>
</protein>
<dbReference type="Gene3D" id="3.10.450.50">
    <property type="match status" value="1"/>
</dbReference>
<evidence type="ECO:0000259" key="1">
    <source>
        <dbReference type="Pfam" id="PF12680"/>
    </source>
</evidence>
<keyword evidence="3" id="KW-1185">Reference proteome</keyword>
<evidence type="ECO:0000313" key="3">
    <source>
        <dbReference type="Proteomes" id="UP000647017"/>
    </source>
</evidence>
<comment type="caution">
    <text evidence="2">The sequence shown here is derived from an EMBL/GenBank/DDBJ whole genome shotgun (WGS) entry which is preliminary data.</text>
</comment>
<organism evidence="2 3">
    <name type="scientific">Micromonospora andamanensis</name>
    <dbReference type="NCBI Taxonomy" id="1287068"/>
    <lineage>
        <taxon>Bacteria</taxon>
        <taxon>Bacillati</taxon>
        <taxon>Actinomycetota</taxon>
        <taxon>Actinomycetes</taxon>
        <taxon>Micromonosporales</taxon>
        <taxon>Micromonosporaceae</taxon>
        <taxon>Micromonospora</taxon>
    </lineage>
</organism>
<accession>A0ABQ4HWG3</accession>
<dbReference type="Pfam" id="PF12680">
    <property type="entry name" value="SnoaL_2"/>
    <property type="match status" value="1"/>
</dbReference>
<dbReference type="Proteomes" id="UP000647017">
    <property type="component" value="Unassembled WGS sequence"/>
</dbReference>
<evidence type="ECO:0000313" key="2">
    <source>
        <dbReference type="EMBL" id="GIJ09978.1"/>
    </source>
</evidence>
<feature type="domain" description="SnoaL-like" evidence="1">
    <location>
        <begin position="46"/>
        <end position="149"/>
    </location>
</feature>
<dbReference type="InterPro" id="IPR037401">
    <property type="entry name" value="SnoaL-like"/>
</dbReference>
<dbReference type="EMBL" id="BOOZ01000015">
    <property type="protein sequence ID" value="GIJ09978.1"/>
    <property type="molecule type" value="Genomic_DNA"/>
</dbReference>
<dbReference type="InterPro" id="IPR032710">
    <property type="entry name" value="NTF2-like_dom_sf"/>
</dbReference>
<reference evidence="2 3" key="1">
    <citation type="submission" date="2021-01" db="EMBL/GenBank/DDBJ databases">
        <title>Whole genome shotgun sequence of Verrucosispora andamanensis NBRC 109075.</title>
        <authorList>
            <person name="Komaki H."/>
            <person name="Tamura T."/>
        </authorList>
    </citation>
    <scope>NUCLEOTIDE SEQUENCE [LARGE SCALE GENOMIC DNA]</scope>
    <source>
        <strain evidence="2 3">NBRC 109075</strain>
    </source>
</reference>
<proteinExistence type="predicted"/>
<name>A0ABQ4HWG3_9ACTN</name>
<dbReference type="RefSeq" id="WP_204007600.1">
    <property type="nucleotide sequence ID" value="NZ_BOOZ01000015.1"/>
</dbReference>